<keyword evidence="2" id="KW-1185">Reference proteome</keyword>
<feature type="non-terminal residue" evidence="1">
    <location>
        <position position="64"/>
    </location>
</feature>
<reference evidence="1 2" key="1">
    <citation type="journal article" date="2018" name="Front. Plant Sci.">
        <title>Red Clover (Trifolium pratense) and Zigzag Clover (T. medium) - A Picture of Genomic Similarities and Differences.</title>
        <authorList>
            <person name="Dluhosova J."/>
            <person name="Istvanek J."/>
            <person name="Nedelnik J."/>
            <person name="Repkova J."/>
        </authorList>
    </citation>
    <scope>NUCLEOTIDE SEQUENCE [LARGE SCALE GENOMIC DNA]</scope>
    <source>
        <strain evidence="2">cv. 10/8</strain>
        <tissue evidence="1">Leaf</tissue>
    </source>
</reference>
<sequence length="64" mass="7401">MADDSDDDNMVDGFTSLVVTGNSNSWLKNLLLILLSCLSDEALRTNVRREYYRLGYYMNQSHYC</sequence>
<name>A0A392SWK7_9FABA</name>
<evidence type="ECO:0000313" key="1">
    <source>
        <dbReference type="EMBL" id="MCI52604.1"/>
    </source>
</evidence>
<accession>A0A392SWK7</accession>
<comment type="caution">
    <text evidence="1">The sequence shown here is derived from an EMBL/GenBank/DDBJ whole genome shotgun (WGS) entry which is preliminary data.</text>
</comment>
<dbReference type="AlphaFoldDB" id="A0A392SWK7"/>
<dbReference type="Proteomes" id="UP000265520">
    <property type="component" value="Unassembled WGS sequence"/>
</dbReference>
<dbReference type="EMBL" id="LXQA010449797">
    <property type="protein sequence ID" value="MCI52604.1"/>
    <property type="molecule type" value="Genomic_DNA"/>
</dbReference>
<proteinExistence type="predicted"/>
<organism evidence="1 2">
    <name type="scientific">Trifolium medium</name>
    <dbReference type="NCBI Taxonomy" id="97028"/>
    <lineage>
        <taxon>Eukaryota</taxon>
        <taxon>Viridiplantae</taxon>
        <taxon>Streptophyta</taxon>
        <taxon>Embryophyta</taxon>
        <taxon>Tracheophyta</taxon>
        <taxon>Spermatophyta</taxon>
        <taxon>Magnoliopsida</taxon>
        <taxon>eudicotyledons</taxon>
        <taxon>Gunneridae</taxon>
        <taxon>Pentapetalae</taxon>
        <taxon>rosids</taxon>
        <taxon>fabids</taxon>
        <taxon>Fabales</taxon>
        <taxon>Fabaceae</taxon>
        <taxon>Papilionoideae</taxon>
        <taxon>50 kb inversion clade</taxon>
        <taxon>NPAAA clade</taxon>
        <taxon>Hologalegina</taxon>
        <taxon>IRL clade</taxon>
        <taxon>Trifolieae</taxon>
        <taxon>Trifolium</taxon>
    </lineage>
</organism>
<protein>
    <submittedName>
        <fullName evidence="1">Uncharacterized protein</fullName>
    </submittedName>
</protein>
<evidence type="ECO:0000313" key="2">
    <source>
        <dbReference type="Proteomes" id="UP000265520"/>
    </source>
</evidence>